<keyword evidence="5" id="KW-1185">Reference proteome</keyword>
<accession>A0ABP6REN1</accession>
<reference evidence="5" key="1">
    <citation type="journal article" date="2019" name="Int. J. Syst. Evol. Microbiol.">
        <title>The Global Catalogue of Microorganisms (GCM) 10K type strain sequencing project: providing services to taxonomists for standard genome sequencing and annotation.</title>
        <authorList>
            <consortium name="The Broad Institute Genomics Platform"/>
            <consortium name="The Broad Institute Genome Sequencing Center for Infectious Disease"/>
            <person name="Wu L."/>
            <person name="Ma J."/>
        </authorList>
    </citation>
    <scope>NUCLEOTIDE SEQUENCE [LARGE SCALE GENOMIC DNA]</scope>
    <source>
        <strain evidence="5">JCM 11483</strain>
    </source>
</reference>
<evidence type="ECO:0000256" key="2">
    <source>
        <dbReference type="SAM" id="Phobius"/>
    </source>
</evidence>
<protein>
    <recommendedName>
        <fullName evidence="3">DUF418 domain-containing protein</fullName>
    </recommendedName>
</protein>
<feature type="transmembrane region" description="Helical" evidence="2">
    <location>
        <begin position="242"/>
        <end position="265"/>
    </location>
</feature>
<evidence type="ECO:0000313" key="5">
    <source>
        <dbReference type="Proteomes" id="UP001501736"/>
    </source>
</evidence>
<dbReference type="InterPro" id="IPR007349">
    <property type="entry name" value="DUF418"/>
</dbReference>
<feature type="transmembrane region" description="Helical" evidence="2">
    <location>
        <begin position="316"/>
        <end position="339"/>
    </location>
</feature>
<feature type="transmembrane region" description="Helical" evidence="2">
    <location>
        <begin position="162"/>
        <end position="183"/>
    </location>
</feature>
<name>A0ABP6REN1_9MICC</name>
<keyword evidence="2" id="KW-0812">Transmembrane</keyword>
<feature type="compositionally biased region" description="Low complexity" evidence="1">
    <location>
        <begin position="28"/>
        <end position="44"/>
    </location>
</feature>
<dbReference type="RefSeq" id="WP_344718883.1">
    <property type="nucleotide sequence ID" value="NZ_BAAAYG010000003.1"/>
</dbReference>
<dbReference type="PANTHER" id="PTHR30590:SF3">
    <property type="entry name" value="HYPOTHETICAL MEMBRANE SPANNING PROTEIN"/>
    <property type="match status" value="1"/>
</dbReference>
<dbReference type="EMBL" id="BAAAYG010000003">
    <property type="protein sequence ID" value="GAA3282783.1"/>
    <property type="molecule type" value="Genomic_DNA"/>
</dbReference>
<feature type="region of interest" description="Disordered" evidence="1">
    <location>
        <begin position="1"/>
        <end position="46"/>
    </location>
</feature>
<gene>
    <name evidence="4" type="ORF">GCM10020260_10420</name>
</gene>
<feature type="domain" description="DUF418" evidence="3">
    <location>
        <begin position="246"/>
        <end position="381"/>
    </location>
</feature>
<comment type="caution">
    <text evidence="4">The sequence shown here is derived from an EMBL/GenBank/DDBJ whole genome shotgun (WGS) entry which is preliminary data.</text>
</comment>
<dbReference type="InterPro" id="IPR052529">
    <property type="entry name" value="Bact_Transport_Assoc"/>
</dbReference>
<feature type="transmembrane region" description="Helical" evidence="2">
    <location>
        <begin position="52"/>
        <end position="71"/>
    </location>
</feature>
<sequence>MAVARRPAGPAEPADDGGRRSRRRTDRTGGPARAGRPASRPRAGGRLHGLDVARSLAIVGMVAVNVGPRGAEGLLGTLHDLPLGRASLLFMLLAGIGMSLMTRTVRRPRRAPLPWATILWRAALLLVGGLALQLAAHEASVILPVYGILFLASLPLLRAPAWLLGALAAALLALGPLLWLALRSGADAFAVAEPTLLDPPDEILRGILVTGSYPLVVWAAPFVAGLLLGRLDLRSPTLQRQLVLWGAVTAVAAYSLSRLLILLLGEPDRSVGVHRLISATAHSQMPLWLISSTGAALFVLGLCLMGESFAARRLSALVAAGRLSLTLYVGHLVALALVVRPGPDSLAGGILTTVVICLVSVAFAWLWTRRFSAGPLERLLRLPRRGARRAAS</sequence>
<organism evidence="4 5">
    <name type="scientific">Nesterenkonia halobia</name>
    <dbReference type="NCBI Taxonomy" id="37922"/>
    <lineage>
        <taxon>Bacteria</taxon>
        <taxon>Bacillati</taxon>
        <taxon>Actinomycetota</taxon>
        <taxon>Actinomycetes</taxon>
        <taxon>Micrococcales</taxon>
        <taxon>Micrococcaceae</taxon>
        <taxon>Nesterenkonia</taxon>
    </lineage>
</organism>
<dbReference type="Pfam" id="PF04235">
    <property type="entry name" value="DUF418"/>
    <property type="match status" value="1"/>
</dbReference>
<dbReference type="PANTHER" id="PTHR30590">
    <property type="entry name" value="INNER MEMBRANE PROTEIN"/>
    <property type="match status" value="1"/>
</dbReference>
<feature type="transmembrane region" description="Helical" evidence="2">
    <location>
        <begin position="83"/>
        <end position="101"/>
    </location>
</feature>
<feature type="transmembrane region" description="Helical" evidence="2">
    <location>
        <begin position="141"/>
        <end position="157"/>
    </location>
</feature>
<keyword evidence="2" id="KW-0472">Membrane</keyword>
<feature type="transmembrane region" description="Helical" evidence="2">
    <location>
        <begin position="113"/>
        <end position="135"/>
    </location>
</feature>
<feature type="transmembrane region" description="Helical" evidence="2">
    <location>
        <begin position="285"/>
        <end position="304"/>
    </location>
</feature>
<evidence type="ECO:0000313" key="4">
    <source>
        <dbReference type="EMBL" id="GAA3282783.1"/>
    </source>
</evidence>
<feature type="transmembrane region" description="Helical" evidence="2">
    <location>
        <begin position="203"/>
        <end position="230"/>
    </location>
</feature>
<keyword evidence="2" id="KW-1133">Transmembrane helix</keyword>
<proteinExistence type="predicted"/>
<feature type="transmembrane region" description="Helical" evidence="2">
    <location>
        <begin position="345"/>
        <end position="368"/>
    </location>
</feature>
<evidence type="ECO:0000259" key="3">
    <source>
        <dbReference type="Pfam" id="PF04235"/>
    </source>
</evidence>
<dbReference type="Proteomes" id="UP001501736">
    <property type="component" value="Unassembled WGS sequence"/>
</dbReference>
<evidence type="ECO:0000256" key="1">
    <source>
        <dbReference type="SAM" id="MobiDB-lite"/>
    </source>
</evidence>